<comment type="caution">
    <text evidence="1">The sequence shown here is derived from an EMBL/GenBank/DDBJ whole genome shotgun (WGS) entry which is preliminary data.</text>
</comment>
<dbReference type="AlphaFoldDB" id="A0A5B7FKF1"/>
<gene>
    <name evidence="1" type="ORF">E2C01_039329</name>
</gene>
<protein>
    <submittedName>
        <fullName evidence="1">Uncharacterized protein</fullName>
    </submittedName>
</protein>
<name>A0A5B7FKF1_PORTR</name>
<organism evidence="1 2">
    <name type="scientific">Portunus trituberculatus</name>
    <name type="common">Swimming crab</name>
    <name type="synonym">Neptunus trituberculatus</name>
    <dbReference type="NCBI Taxonomy" id="210409"/>
    <lineage>
        <taxon>Eukaryota</taxon>
        <taxon>Metazoa</taxon>
        <taxon>Ecdysozoa</taxon>
        <taxon>Arthropoda</taxon>
        <taxon>Crustacea</taxon>
        <taxon>Multicrustacea</taxon>
        <taxon>Malacostraca</taxon>
        <taxon>Eumalacostraca</taxon>
        <taxon>Eucarida</taxon>
        <taxon>Decapoda</taxon>
        <taxon>Pleocyemata</taxon>
        <taxon>Brachyura</taxon>
        <taxon>Eubrachyura</taxon>
        <taxon>Portunoidea</taxon>
        <taxon>Portunidae</taxon>
        <taxon>Portuninae</taxon>
        <taxon>Portunus</taxon>
    </lineage>
</organism>
<evidence type="ECO:0000313" key="2">
    <source>
        <dbReference type="Proteomes" id="UP000324222"/>
    </source>
</evidence>
<sequence length="149" mass="16315">MFGTLECLAAAIFSTDLADCGIVVTQEHDLIARGVRDLGEPAEGRVFGVKEGVESPSRHQVLGLDVVSVAVEYVQLIRPWIRHLLEETSTWRVSGTLVADQTRTVPVLVVVGQVVAEAEDLEGFLVRHMHNTLRRHRDGRHQAQDSGGG</sequence>
<proteinExistence type="predicted"/>
<dbReference type="Proteomes" id="UP000324222">
    <property type="component" value="Unassembled WGS sequence"/>
</dbReference>
<dbReference type="EMBL" id="VSRR010006814">
    <property type="protein sequence ID" value="MPC45623.1"/>
    <property type="molecule type" value="Genomic_DNA"/>
</dbReference>
<reference evidence="1 2" key="1">
    <citation type="submission" date="2019-05" db="EMBL/GenBank/DDBJ databases">
        <title>Another draft genome of Portunus trituberculatus and its Hox gene families provides insights of decapod evolution.</title>
        <authorList>
            <person name="Jeong J.-H."/>
            <person name="Song I."/>
            <person name="Kim S."/>
            <person name="Choi T."/>
            <person name="Kim D."/>
            <person name="Ryu S."/>
            <person name="Kim W."/>
        </authorList>
    </citation>
    <scope>NUCLEOTIDE SEQUENCE [LARGE SCALE GENOMIC DNA]</scope>
    <source>
        <tissue evidence="1">Muscle</tissue>
    </source>
</reference>
<evidence type="ECO:0000313" key="1">
    <source>
        <dbReference type="EMBL" id="MPC45623.1"/>
    </source>
</evidence>
<accession>A0A5B7FKF1</accession>
<keyword evidence="2" id="KW-1185">Reference proteome</keyword>